<evidence type="ECO:0000259" key="1">
    <source>
        <dbReference type="Pfam" id="PF00534"/>
    </source>
</evidence>
<proteinExistence type="predicted"/>
<protein>
    <submittedName>
        <fullName evidence="2">Glycosyltransferase family 4 protein</fullName>
    </submittedName>
</protein>
<dbReference type="PANTHER" id="PTHR45871">
    <property type="entry name" value="N-ACETYLGLUCOSAMINYL-PHOSPHATIDYLINOSITOL BIOSYNTHETIC PROTEIN"/>
    <property type="match status" value="1"/>
</dbReference>
<dbReference type="CDD" id="cd03801">
    <property type="entry name" value="GT4_PimA-like"/>
    <property type="match status" value="1"/>
</dbReference>
<dbReference type="AlphaFoldDB" id="A0A931EBF6"/>
<dbReference type="GO" id="GO:0016757">
    <property type="term" value="F:glycosyltransferase activity"/>
    <property type="evidence" value="ECO:0007669"/>
    <property type="project" value="InterPro"/>
</dbReference>
<dbReference type="Proteomes" id="UP000628448">
    <property type="component" value="Unassembled WGS sequence"/>
</dbReference>
<gene>
    <name evidence="2" type="ORF">I5907_14625</name>
</gene>
<dbReference type="PANTHER" id="PTHR45871:SF1">
    <property type="entry name" value="PHOSPHATIDYLINOSITOL N-ACETYLGLUCOSAMINYLTRANSFERASE SUBUNIT A"/>
    <property type="match status" value="1"/>
</dbReference>
<keyword evidence="3" id="KW-1185">Reference proteome</keyword>
<accession>A0A931EBF6</accession>
<evidence type="ECO:0000313" key="3">
    <source>
        <dbReference type="Proteomes" id="UP000628448"/>
    </source>
</evidence>
<organism evidence="2 3">
    <name type="scientific">Panacibacter microcysteis</name>
    <dbReference type="NCBI Taxonomy" id="2793269"/>
    <lineage>
        <taxon>Bacteria</taxon>
        <taxon>Pseudomonadati</taxon>
        <taxon>Bacteroidota</taxon>
        <taxon>Chitinophagia</taxon>
        <taxon>Chitinophagales</taxon>
        <taxon>Chitinophagaceae</taxon>
        <taxon>Panacibacter</taxon>
    </lineage>
</organism>
<comment type="caution">
    <text evidence="2">The sequence shown here is derived from an EMBL/GenBank/DDBJ whole genome shotgun (WGS) entry which is preliminary data.</text>
</comment>
<feature type="domain" description="Glycosyl transferase family 1" evidence="1">
    <location>
        <begin position="188"/>
        <end position="298"/>
    </location>
</feature>
<evidence type="ECO:0000313" key="2">
    <source>
        <dbReference type="EMBL" id="MBG9377476.1"/>
    </source>
</evidence>
<dbReference type="RefSeq" id="WP_196991557.1">
    <property type="nucleotide sequence ID" value="NZ_JADWYR010000002.1"/>
</dbReference>
<dbReference type="Gene3D" id="3.40.50.2000">
    <property type="entry name" value="Glycogen Phosphorylase B"/>
    <property type="match status" value="2"/>
</dbReference>
<reference evidence="2" key="1">
    <citation type="submission" date="2020-11" db="EMBL/GenBank/DDBJ databases">
        <title>Bacterial whole genome sequence for Panacibacter sp. DH6.</title>
        <authorList>
            <person name="Le V."/>
            <person name="Ko S."/>
            <person name="Ahn C.-Y."/>
            <person name="Oh H.-M."/>
        </authorList>
    </citation>
    <scope>NUCLEOTIDE SEQUENCE</scope>
    <source>
        <strain evidence="2">DH6</strain>
    </source>
</reference>
<dbReference type="EMBL" id="JADWYR010000002">
    <property type="protein sequence ID" value="MBG9377476.1"/>
    <property type="molecule type" value="Genomic_DNA"/>
</dbReference>
<dbReference type="SUPFAM" id="SSF53756">
    <property type="entry name" value="UDP-Glycosyltransferase/glycogen phosphorylase"/>
    <property type="match status" value="1"/>
</dbReference>
<sequence>MRKQDALVIFTPAFPKDEQDEYWLPWLQAFVKAVNRNSPGLKIIVFAFQAPASRKEYDWYGNKIFAFDGFYKKRFARLMMWFQILQQVGRIQKTYNIKGIFSMWCHECAFVAKKAATKYQVKHYCWLLGGDAKKSNTYVKKIKPTGNGLVAASDFLKDEFYSNHGIMPAHVIYHGTDAGLFAANSMQRDIDILGAGNLHASKQYDIFVEVIAQVKKQRPDVKVVLCGDGEERAKIEQMIANLGLTANIEMTGQAKHASVLQYMTRSKILLHTSAYEGFGTVCTEALHAGAYVISFCKPIYKPVEHWYNVADKEEMVNMLISLLSADKRDHKRVVVQNIDNTAQEVIKLFGHI</sequence>
<dbReference type="Pfam" id="PF00534">
    <property type="entry name" value="Glycos_transf_1"/>
    <property type="match status" value="1"/>
</dbReference>
<name>A0A931EBF6_9BACT</name>
<dbReference type="InterPro" id="IPR001296">
    <property type="entry name" value="Glyco_trans_1"/>
</dbReference>